<comment type="similarity">
    <text evidence="3 13">Belongs to the DNA polymerase type-X family.</text>
</comment>
<dbReference type="InterPro" id="IPR022312">
    <property type="entry name" value="DNA_pol_X"/>
</dbReference>
<reference evidence="16 17" key="1">
    <citation type="submission" date="2019-02" db="EMBL/GenBank/DDBJ databases">
        <title>Opniocepnalus argus genome.</title>
        <authorList>
            <person name="Zhou C."/>
            <person name="Xiao S."/>
        </authorList>
    </citation>
    <scope>NUCLEOTIDE SEQUENCE [LARGE SCALE GENOMIC DNA]</scope>
    <source>
        <strain evidence="16">OARG1902GOOAL</strain>
        <tissue evidence="16">Muscle</tissue>
    </source>
</reference>
<dbReference type="GO" id="GO:0003887">
    <property type="term" value="F:DNA-directed DNA polymerase activity"/>
    <property type="evidence" value="ECO:0007669"/>
    <property type="project" value="UniProtKB-UniRule"/>
</dbReference>
<dbReference type="Proteomes" id="UP000503349">
    <property type="component" value="Chromosome 17"/>
</dbReference>
<dbReference type="Pfam" id="PF14792">
    <property type="entry name" value="DNA_pol_B_palm"/>
    <property type="match status" value="1"/>
</dbReference>
<dbReference type="InterPro" id="IPR029398">
    <property type="entry name" value="PolB_thumb"/>
</dbReference>
<dbReference type="InterPro" id="IPR019843">
    <property type="entry name" value="DNA_pol-X_BS"/>
</dbReference>
<feature type="binding site" evidence="14">
    <location>
        <position position="455"/>
    </location>
    <ligand>
        <name>Mg(2+)</name>
        <dbReference type="ChEBI" id="CHEBI:18420"/>
    </ligand>
</feature>
<dbReference type="FunFam" id="3.40.50.10190:FF:000035">
    <property type="entry name" value="DNA-directed DNA/RNA polymerase mu"/>
    <property type="match status" value="1"/>
</dbReference>
<dbReference type="InterPro" id="IPR027421">
    <property type="entry name" value="DNA_pol_lamdba_lyase_dom_sf"/>
</dbReference>
<evidence type="ECO:0000256" key="6">
    <source>
        <dbReference type="ARBA" id="ARBA00022695"/>
    </source>
</evidence>
<comment type="catalytic activity">
    <reaction evidence="13">
        <text>DNA(n) + a 2'-deoxyribonucleoside 5'-triphosphate = DNA(n+1) + diphosphate</text>
        <dbReference type="Rhea" id="RHEA:22508"/>
        <dbReference type="Rhea" id="RHEA-COMP:17339"/>
        <dbReference type="Rhea" id="RHEA-COMP:17340"/>
        <dbReference type="ChEBI" id="CHEBI:33019"/>
        <dbReference type="ChEBI" id="CHEBI:61560"/>
        <dbReference type="ChEBI" id="CHEBI:173112"/>
        <dbReference type="EC" id="2.7.7.7"/>
    </reaction>
</comment>
<dbReference type="InterPro" id="IPR027249">
    <property type="entry name" value="DNA/RNApol_mu"/>
</dbReference>
<dbReference type="SUPFAM" id="SSF81301">
    <property type="entry name" value="Nucleotidyltransferase"/>
    <property type="match status" value="1"/>
</dbReference>
<evidence type="ECO:0000256" key="1">
    <source>
        <dbReference type="ARBA" id="ARBA00001946"/>
    </source>
</evidence>
<dbReference type="PROSITE" id="PS00522">
    <property type="entry name" value="DNA_POLYMERASE_X"/>
    <property type="match status" value="1"/>
</dbReference>
<dbReference type="CDD" id="cd00141">
    <property type="entry name" value="NT_POLXc"/>
    <property type="match status" value="1"/>
</dbReference>
<evidence type="ECO:0000256" key="5">
    <source>
        <dbReference type="ARBA" id="ARBA00022679"/>
    </source>
</evidence>
<dbReference type="SMART" id="SM00483">
    <property type="entry name" value="POLXc"/>
    <property type="match status" value="1"/>
</dbReference>
<keyword evidence="8 13" id="KW-0460">Magnesium</keyword>
<evidence type="ECO:0000256" key="2">
    <source>
        <dbReference type="ARBA" id="ARBA00004123"/>
    </source>
</evidence>
<dbReference type="FunFam" id="3.30.210.10:FF:000004">
    <property type="entry name" value="DNA-directed DNA/RNA polymerase mu"/>
    <property type="match status" value="1"/>
</dbReference>
<dbReference type="GO" id="GO:0006303">
    <property type="term" value="P:double-strand break repair via nonhomologous end joining"/>
    <property type="evidence" value="ECO:0007669"/>
    <property type="project" value="TreeGrafter"/>
</dbReference>
<keyword evidence="7 13" id="KW-0479">Metal-binding</keyword>
<dbReference type="GO" id="GO:0006310">
    <property type="term" value="P:DNA recombination"/>
    <property type="evidence" value="ECO:0007669"/>
    <property type="project" value="UniProtKB-KW"/>
</dbReference>
<feature type="binding site" evidence="14">
    <location>
        <position position="324"/>
    </location>
    <ligand>
        <name>Mg(2+)</name>
        <dbReference type="ChEBI" id="CHEBI:18420"/>
    </ligand>
</feature>
<dbReference type="PANTHER" id="PTHR11276">
    <property type="entry name" value="DNA POLYMERASE TYPE-X FAMILY MEMBER"/>
    <property type="match status" value="1"/>
</dbReference>
<dbReference type="EC" id="2.7.7.7" evidence="13"/>
<name>A0A6G1QHB6_CHAAH</name>
<dbReference type="PIRSF" id="PIRSF000817">
    <property type="entry name" value="DNA_NT"/>
    <property type="match status" value="1"/>
</dbReference>
<dbReference type="InterPro" id="IPR018944">
    <property type="entry name" value="DNA_pol_lambd_fingers_domain"/>
</dbReference>
<dbReference type="InterPro" id="IPR036420">
    <property type="entry name" value="BRCT_dom_sf"/>
</dbReference>
<comment type="function">
    <text evidence="11">Gap-filling polymerase involved in repair of DNA double-strand breaks by non-homologous end joining (NHEJ). Participates in immunoglobulin (Ig) light chain gene rearrangement in V(D)J recombination.</text>
</comment>
<evidence type="ECO:0000256" key="7">
    <source>
        <dbReference type="ARBA" id="ARBA00022723"/>
    </source>
</evidence>
<dbReference type="Gene3D" id="3.30.210.10">
    <property type="entry name" value="DNA polymerase, thumb domain"/>
    <property type="match status" value="1"/>
</dbReference>
<dbReference type="FunFam" id="1.10.150.20:FF:000010">
    <property type="entry name" value="DNA polymerase lambda"/>
    <property type="match status" value="1"/>
</dbReference>
<evidence type="ECO:0000256" key="3">
    <source>
        <dbReference type="ARBA" id="ARBA00008323"/>
    </source>
</evidence>
<proteinExistence type="inferred from homology"/>
<evidence type="ECO:0000256" key="10">
    <source>
        <dbReference type="ARBA" id="ARBA00023242"/>
    </source>
</evidence>
<evidence type="ECO:0000256" key="12">
    <source>
        <dbReference type="ARBA" id="ARBA00071509"/>
    </source>
</evidence>
<dbReference type="InterPro" id="IPR001357">
    <property type="entry name" value="BRCT_dom"/>
</dbReference>
<evidence type="ECO:0000256" key="8">
    <source>
        <dbReference type="ARBA" id="ARBA00022842"/>
    </source>
</evidence>
<dbReference type="PRINTS" id="PR00871">
    <property type="entry name" value="DNAPOLXTDT"/>
</dbReference>
<dbReference type="SUPFAM" id="SSF81585">
    <property type="entry name" value="PsbU/PolX domain-like"/>
    <property type="match status" value="1"/>
</dbReference>
<dbReference type="InterPro" id="IPR002054">
    <property type="entry name" value="DNA-dir_DNA_pol_X"/>
</dbReference>
<evidence type="ECO:0000256" key="4">
    <source>
        <dbReference type="ARBA" id="ARBA00022553"/>
    </source>
</evidence>
<dbReference type="PRINTS" id="PR00869">
    <property type="entry name" value="DNAPOLX"/>
</dbReference>
<dbReference type="InterPro" id="IPR001726">
    <property type="entry name" value="TdT/Mu"/>
</dbReference>
<evidence type="ECO:0000313" key="17">
    <source>
        <dbReference type="Proteomes" id="UP000503349"/>
    </source>
</evidence>
<dbReference type="GO" id="GO:0046872">
    <property type="term" value="F:metal ion binding"/>
    <property type="evidence" value="ECO:0007669"/>
    <property type="project" value="UniProtKB-UniRule"/>
</dbReference>
<dbReference type="Gene3D" id="3.30.460.10">
    <property type="entry name" value="Beta Polymerase, domain 2"/>
    <property type="match status" value="1"/>
</dbReference>
<dbReference type="PIRSF" id="PIRSF501176">
    <property type="entry name" value="DNApol_mu"/>
    <property type="match status" value="1"/>
</dbReference>
<dbReference type="Gene3D" id="3.40.50.10190">
    <property type="entry name" value="BRCT domain"/>
    <property type="match status" value="1"/>
</dbReference>
<evidence type="ECO:0000256" key="9">
    <source>
        <dbReference type="ARBA" id="ARBA00023172"/>
    </source>
</evidence>
<dbReference type="Pfam" id="PF10391">
    <property type="entry name" value="DNA_pol_lambd_f"/>
    <property type="match status" value="1"/>
</dbReference>
<keyword evidence="5 13" id="KW-0808">Transferase</keyword>
<evidence type="ECO:0000313" key="16">
    <source>
        <dbReference type="EMBL" id="KAF3701638.1"/>
    </source>
</evidence>
<dbReference type="InterPro" id="IPR037160">
    <property type="entry name" value="DNA_Pol_thumb_sf"/>
</dbReference>
<dbReference type="Pfam" id="PF14716">
    <property type="entry name" value="HHH_8"/>
    <property type="match status" value="1"/>
</dbReference>
<evidence type="ECO:0000256" key="11">
    <source>
        <dbReference type="ARBA" id="ARBA00054461"/>
    </source>
</evidence>
<dbReference type="Pfam" id="PF14791">
    <property type="entry name" value="DNA_pol_B_thumb"/>
    <property type="match status" value="1"/>
</dbReference>
<dbReference type="GO" id="GO:0003677">
    <property type="term" value="F:DNA binding"/>
    <property type="evidence" value="ECO:0007669"/>
    <property type="project" value="UniProtKB-UniRule"/>
</dbReference>
<evidence type="ECO:0000256" key="14">
    <source>
        <dbReference type="PIRSR" id="PIRSR000817-1"/>
    </source>
</evidence>
<keyword evidence="17" id="KW-1185">Reference proteome</keyword>
<dbReference type="Gene3D" id="1.10.150.110">
    <property type="entry name" value="DNA polymerase beta, N-terminal domain-like"/>
    <property type="match status" value="1"/>
</dbReference>
<dbReference type="SUPFAM" id="SSF47802">
    <property type="entry name" value="DNA polymerase beta, N-terminal domain-like"/>
    <property type="match status" value="1"/>
</dbReference>
<sequence length="531" mass="59409">MVPLKRRKVVSSFADTSGDEVPAKFPLVVLFLLERKMGASRRVFLCQLARKKGFQVEDTFSESVTHVISENNSGEEVRTWLDSHDRGQTPVHLLDISWFTESMKAGRPVQVLDRHKLQEQLVDETEVEVFSVPSYACQRRTTLDNHNNVLAHALSLLAENAELEDEDGRGVAFRRAAAVLKALPKPVTSMMQLRGLPCLGDHCLRVIKDILETGTSSEVEATKQSERYKALKVLTGIFGVGAKTAARWIRDGIHTLQQLRDSGHTLNRAQQAGLEHYEDLHQQVTKAEADTIGEIVERAVVSVLPGAQVVLTGGFRRGKLTGHDVDFLITHPVEGREEGLMPKVVSWLESQGFLLYQKTTRNSYLESNDGPARPASNIDRFERCLSIFKLIKEDKHETKQLGKLSENGLETPEDTCSSLTHVQTDPNPATPSCAKGQIHSGEDTGHRLWRAVRVDLVVSPISQFAFALLGWTGSKLFERELRRWAGYEKAMSLSSHALYDNNQSRYLRATSEEEIFAHLGLEYIPPSERNA</sequence>
<gene>
    <name evidence="16" type="ORF">EXN66_Car017326</name>
</gene>
<keyword evidence="4" id="KW-0597">Phosphoprotein</keyword>
<dbReference type="SUPFAM" id="SSF52113">
    <property type="entry name" value="BRCT domain"/>
    <property type="match status" value="1"/>
</dbReference>
<keyword evidence="10 13" id="KW-0539">Nucleus</keyword>
<dbReference type="SMART" id="SM00292">
    <property type="entry name" value="BRCT"/>
    <property type="match status" value="1"/>
</dbReference>
<dbReference type="AlphaFoldDB" id="A0A6G1QHB6"/>
<dbReference type="FunFam" id="1.10.150.110:FF:000003">
    <property type="entry name" value="DNA polymerase mu"/>
    <property type="match status" value="1"/>
</dbReference>
<dbReference type="GO" id="GO:0005634">
    <property type="term" value="C:nucleus"/>
    <property type="evidence" value="ECO:0007669"/>
    <property type="project" value="UniProtKB-SubCell"/>
</dbReference>
<accession>A0A6G1QHB6</accession>
<protein>
    <recommendedName>
        <fullName evidence="12 13">DNA-directed DNA/RNA polymerase mu</fullName>
        <ecNumber evidence="13">2.7.7.7</ecNumber>
    </recommendedName>
</protein>
<keyword evidence="6 13" id="KW-0548">Nucleotidyltransferase</keyword>
<comment type="cofactor">
    <cofactor evidence="1 13 14">
        <name>Mg(2+)</name>
        <dbReference type="ChEBI" id="CHEBI:18420"/>
    </cofactor>
</comment>
<feature type="domain" description="BRCT" evidence="15">
    <location>
        <begin position="20"/>
        <end position="116"/>
    </location>
</feature>
<evidence type="ECO:0000259" key="15">
    <source>
        <dbReference type="PROSITE" id="PS50172"/>
    </source>
</evidence>
<keyword evidence="9" id="KW-0233">DNA recombination</keyword>
<comment type="subcellular location">
    <subcellularLocation>
        <location evidence="2 13">Nucleus</location>
    </subcellularLocation>
</comment>
<feature type="binding site" evidence="14">
    <location>
        <position position="326"/>
    </location>
    <ligand>
        <name>Mg(2+)</name>
        <dbReference type="ChEBI" id="CHEBI:18420"/>
    </ligand>
</feature>
<organism evidence="16 17">
    <name type="scientific">Channa argus</name>
    <name type="common">Northern snakehead</name>
    <name type="synonym">Ophicephalus argus</name>
    <dbReference type="NCBI Taxonomy" id="215402"/>
    <lineage>
        <taxon>Eukaryota</taxon>
        <taxon>Metazoa</taxon>
        <taxon>Chordata</taxon>
        <taxon>Craniata</taxon>
        <taxon>Vertebrata</taxon>
        <taxon>Euteleostomi</taxon>
        <taxon>Actinopterygii</taxon>
        <taxon>Neopterygii</taxon>
        <taxon>Teleostei</taxon>
        <taxon>Neoteleostei</taxon>
        <taxon>Acanthomorphata</taxon>
        <taxon>Anabantaria</taxon>
        <taxon>Anabantiformes</taxon>
        <taxon>Channoidei</taxon>
        <taxon>Channidae</taxon>
        <taxon>Channa</taxon>
    </lineage>
</organism>
<dbReference type="EMBL" id="CM015728">
    <property type="protein sequence ID" value="KAF3701638.1"/>
    <property type="molecule type" value="Genomic_DNA"/>
</dbReference>
<evidence type="ECO:0000256" key="13">
    <source>
        <dbReference type="PIRNR" id="PIRNR000817"/>
    </source>
</evidence>
<dbReference type="PANTHER" id="PTHR11276:SF24">
    <property type="entry name" value="DNA-DIRECTED DNA_RNA POLYMERASE MU"/>
    <property type="match status" value="1"/>
</dbReference>
<dbReference type="InterPro" id="IPR043519">
    <property type="entry name" value="NT_sf"/>
</dbReference>
<reference evidence="17" key="2">
    <citation type="submission" date="2019-02" db="EMBL/GenBank/DDBJ databases">
        <title>Opniocepnalus argus Var Kimnra genome.</title>
        <authorList>
            <person name="Zhou C."/>
            <person name="Xiao S."/>
        </authorList>
    </citation>
    <scope>NUCLEOTIDE SEQUENCE [LARGE SCALE GENOMIC DNA]</scope>
</reference>
<dbReference type="Gene3D" id="1.10.150.20">
    <property type="entry name" value="5' to 3' exonuclease, C-terminal subdomain"/>
    <property type="match status" value="1"/>
</dbReference>
<dbReference type="InterPro" id="IPR028207">
    <property type="entry name" value="DNA_pol_B_palm_palm"/>
</dbReference>
<dbReference type="PROSITE" id="PS50172">
    <property type="entry name" value="BRCT"/>
    <property type="match status" value="1"/>
</dbReference>
<dbReference type="InterPro" id="IPR010996">
    <property type="entry name" value="HHH_MUS81"/>
</dbReference>